<dbReference type="CDD" id="cd04301">
    <property type="entry name" value="NAT_SF"/>
    <property type="match status" value="1"/>
</dbReference>
<name>A0ABQ6MNP1_9STRA</name>
<organism evidence="2 3">
    <name type="scientific">Tetraparma gracilis</name>
    <dbReference type="NCBI Taxonomy" id="2962635"/>
    <lineage>
        <taxon>Eukaryota</taxon>
        <taxon>Sar</taxon>
        <taxon>Stramenopiles</taxon>
        <taxon>Ochrophyta</taxon>
        <taxon>Bolidophyceae</taxon>
        <taxon>Parmales</taxon>
        <taxon>Triparmaceae</taxon>
        <taxon>Tetraparma</taxon>
    </lineage>
</organism>
<evidence type="ECO:0000313" key="2">
    <source>
        <dbReference type="EMBL" id="GMI29796.1"/>
    </source>
</evidence>
<dbReference type="SUPFAM" id="SSF53067">
    <property type="entry name" value="Actin-like ATPase domain"/>
    <property type="match status" value="1"/>
</dbReference>
<dbReference type="PANTHER" id="PTHR30605:SF0">
    <property type="entry name" value="ANHYDRO-N-ACETYLMURAMIC ACID KINASE"/>
    <property type="match status" value="1"/>
</dbReference>
<evidence type="ECO:0000313" key="3">
    <source>
        <dbReference type="Proteomes" id="UP001165060"/>
    </source>
</evidence>
<feature type="domain" description="N-acetyltransferase" evidence="1">
    <location>
        <begin position="15"/>
        <end position="180"/>
    </location>
</feature>
<dbReference type="InterPro" id="IPR005338">
    <property type="entry name" value="Anhydro_N_Ac-Mur_kinase"/>
</dbReference>
<dbReference type="Gene3D" id="3.40.630.30">
    <property type="match status" value="1"/>
</dbReference>
<accession>A0ABQ6MNP1</accession>
<dbReference type="Proteomes" id="UP001165060">
    <property type="component" value="Unassembled WGS sequence"/>
</dbReference>
<protein>
    <recommendedName>
        <fullName evidence="1">N-acetyltransferase domain-containing protein</fullName>
    </recommendedName>
</protein>
<dbReference type="EMBL" id="BRYB01000424">
    <property type="protein sequence ID" value="GMI29796.1"/>
    <property type="molecule type" value="Genomic_DNA"/>
</dbReference>
<dbReference type="PANTHER" id="PTHR30605">
    <property type="entry name" value="ANHYDRO-N-ACETYLMURAMIC ACID KINASE"/>
    <property type="match status" value="1"/>
</dbReference>
<dbReference type="SUPFAM" id="SSF55729">
    <property type="entry name" value="Acyl-CoA N-acyltransferases (Nat)"/>
    <property type="match status" value="1"/>
</dbReference>
<reference evidence="2 3" key="1">
    <citation type="journal article" date="2023" name="Commun. Biol.">
        <title>Genome analysis of Parmales, the sister group of diatoms, reveals the evolutionary specialization of diatoms from phago-mixotrophs to photoautotrophs.</title>
        <authorList>
            <person name="Ban H."/>
            <person name="Sato S."/>
            <person name="Yoshikawa S."/>
            <person name="Yamada K."/>
            <person name="Nakamura Y."/>
            <person name="Ichinomiya M."/>
            <person name="Sato N."/>
            <person name="Blanc-Mathieu R."/>
            <person name="Endo H."/>
            <person name="Kuwata A."/>
            <person name="Ogata H."/>
        </authorList>
    </citation>
    <scope>NUCLEOTIDE SEQUENCE [LARGE SCALE GENOMIC DNA]</scope>
</reference>
<dbReference type="InterPro" id="IPR000182">
    <property type="entry name" value="GNAT_dom"/>
</dbReference>
<proteinExistence type="predicted"/>
<keyword evidence="3" id="KW-1185">Reference proteome</keyword>
<dbReference type="InterPro" id="IPR016181">
    <property type="entry name" value="Acyl_CoA_acyltransferase"/>
</dbReference>
<dbReference type="PROSITE" id="PS51186">
    <property type="entry name" value="GNAT"/>
    <property type="match status" value="1"/>
</dbReference>
<dbReference type="InterPro" id="IPR043129">
    <property type="entry name" value="ATPase_NBD"/>
</dbReference>
<dbReference type="Gene3D" id="3.30.420.40">
    <property type="match status" value="2"/>
</dbReference>
<gene>
    <name evidence="2" type="ORF">TeGR_g4824</name>
</gene>
<dbReference type="Pfam" id="PF00583">
    <property type="entry name" value="Acetyltransf_1"/>
    <property type="match status" value="1"/>
</dbReference>
<evidence type="ECO:0000259" key="1">
    <source>
        <dbReference type="PROSITE" id="PS51186"/>
    </source>
</evidence>
<dbReference type="Pfam" id="PF03702">
    <property type="entry name" value="AnmK"/>
    <property type="match status" value="1"/>
</dbReference>
<sequence length="607" mass="66595">MASSDSPVTWERNGISYRLLPRDYDHEALFDFNKKFGSTPHNFIPDEPVRAHFSRIATGETKVWGAFSGDELVGIITGENGGGYWLESGDKKDSACFINEFVVNPEYRGKRIGVNLTSMSVDPKAGIFAIDPSISEMYTTVHKDNMTSHTAFVKGGYHEVLTYADAPRSRDTTVLKFSSSANAKTDIHPRGNAQTMRVVGVQSGNAVDGIDVGIFDFDPLVRNPSDSRSLAASLNYTTLANKTYSFTPEERQYVLGLRAMRLEDGNEYAEGNYKFGEWIADRVNRLIEESGIPKESISLIGSHGQTVSGHPHWEFGDLSIIAQHTGITVAGDFRPADVGAGGNGTPCTCTYDSIMLRPPASSSKWRIGINIGGTSSVTFCPPWPEKGQPETEVPGGMDPGLGVFFMDLTVRAIDPTLEFDDDGKMARSGTVNEELLSIFLQNKYYKKTLPIGVGPDDFPETLWEEWHALAQSKGVSDVDLLTTFTELTARQIAKACAKWGGPNIVNGATDDVLLRGGICNNSYFVERLKANFETELNTTIKDIVMLEDIGINEDSWENAMYAMFGYLCYNNVYNFVPSCTGASRPVVGGRIAPGENFHSVRLTDTPM</sequence>
<comment type="caution">
    <text evidence="2">The sequence shown here is derived from an EMBL/GenBank/DDBJ whole genome shotgun (WGS) entry which is preliminary data.</text>
</comment>